<organism evidence="1 2">
    <name type="scientific">Bosea caraganae</name>
    <dbReference type="NCBI Taxonomy" id="2763117"/>
    <lineage>
        <taxon>Bacteria</taxon>
        <taxon>Pseudomonadati</taxon>
        <taxon>Pseudomonadota</taxon>
        <taxon>Alphaproteobacteria</taxon>
        <taxon>Hyphomicrobiales</taxon>
        <taxon>Boseaceae</taxon>
        <taxon>Bosea</taxon>
    </lineage>
</organism>
<gene>
    <name evidence="1" type="ORF">DWE98_19260</name>
</gene>
<evidence type="ECO:0000313" key="1">
    <source>
        <dbReference type="EMBL" id="RDJ22573.1"/>
    </source>
</evidence>
<dbReference type="EMBL" id="QQTP01000010">
    <property type="protein sequence ID" value="RDJ22573.1"/>
    <property type="molecule type" value="Genomic_DNA"/>
</dbReference>
<reference evidence="2" key="1">
    <citation type="submission" date="2018-07" db="EMBL/GenBank/DDBJ databases">
        <authorList>
            <person name="Safronova V.I."/>
            <person name="Chirak E.R."/>
            <person name="Sazanova A.L."/>
        </authorList>
    </citation>
    <scope>NUCLEOTIDE SEQUENCE [LARGE SCALE GENOMIC DNA]</scope>
    <source>
        <strain evidence="2">RCAM04685</strain>
    </source>
</reference>
<keyword evidence="2" id="KW-1185">Reference proteome</keyword>
<name>A0A370L2S9_9HYPH</name>
<protein>
    <submittedName>
        <fullName evidence="1">Uncharacterized protein</fullName>
    </submittedName>
</protein>
<proteinExistence type="predicted"/>
<evidence type="ECO:0000313" key="2">
    <source>
        <dbReference type="Proteomes" id="UP000255207"/>
    </source>
</evidence>
<accession>A0A370L2S9</accession>
<sequence length="104" mass="11845">MSGELDDGIKDIHVHNYTAWTSETRNANTCFVDAQEVIWFLEIKQPAMNELGLRGGRFDHRLARDWGRHGFPYDGSKSIILPLLFPENYLQLVDLSLGARIKAS</sequence>
<comment type="caution">
    <text evidence="1">The sequence shown here is derived from an EMBL/GenBank/DDBJ whole genome shotgun (WGS) entry which is preliminary data.</text>
</comment>
<dbReference type="AlphaFoldDB" id="A0A370L2S9"/>
<dbReference type="Proteomes" id="UP000255207">
    <property type="component" value="Unassembled WGS sequence"/>
</dbReference>